<dbReference type="AlphaFoldDB" id="A0AAA9SEE4"/>
<sequence length="528" mass="57909">MAAADALLGSLVTGLYDVQAFKFGNFVLKSGLSSPVYIDLRGIISRPSILNQVAEMLFQTAENAEINFDTVCGVPYTALPLATIVCSTHEIPMLIRRKEKKDYGTKRLIEGAVNPGDTCLIIEDVVSSGSSVWETAEVLQKEGLKVTDAVVLVDREQGGRDNLQARGIRLHSVCTLSTVLRILEQQKKINAETVERVKRFIQENAFVAANPNDSLPSVKKEPKELSFGARAELPGTHPVAAKLLRLMQKKETNLCLSADVSESRELLQLADALGSRICLLKIHVDILNDFTLDVMKELTTLAKRHEFLIFEDRKFADIGNTVKKQYEGGVFKIASWADLVNAHAVPGSGVVKGLEEVGLPLHRACLLVAEMSSAGTLATGSYTEAAVQMAEEHSEFVIGFISGSRVSMKPEFLHLTPGVQLEAGGSMALLHSVPPTRQQATTDPRRHWRLPDTYGQAWVSLLWSHCSLLLVRTRFCLCPPRVCFPVLCKFWWLYGGVNGYLLQEGLCHTQSPCGSPLLTHTSSGDTQT</sequence>
<dbReference type="SMART" id="SM00934">
    <property type="entry name" value="OMPdecase"/>
    <property type="match status" value="1"/>
</dbReference>
<comment type="similarity">
    <text evidence="3">In the N-terminal section; belongs to the purine/pyrimidine phosphoribosyltransferase family.</text>
</comment>
<evidence type="ECO:0000256" key="15">
    <source>
        <dbReference type="ARBA" id="ARBA00051700"/>
    </source>
</evidence>
<dbReference type="GO" id="GO:0004590">
    <property type="term" value="F:orotidine-5'-phosphate decarboxylase activity"/>
    <property type="evidence" value="ECO:0007669"/>
    <property type="project" value="UniProtKB-EC"/>
</dbReference>
<feature type="binding site" evidence="19">
    <location>
        <position position="372"/>
    </location>
    <ligand>
        <name>substrate</name>
    </ligand>
</feature>
<dbReference type="PANTHER" id="PTHR19278">
    <property type="entry name" value="OROTATE PHOSPHORIBOSYLTRANSFERASE"/>
    <property type="match status" value="1"/>
</dbReference>
<keyword evidence="11" id="KW-0665">Pyrimidine biosynthesis</keyword>
<reference evidence="21" key="3">
    <citation type="submission" date="2025-09" db="UniProtKB">
        <authorList>
            <consortium name="Ensembl"/>
        </authorList>
    </citation>
    <scope>IDENTIFICATION</scope>
    <source>
        <strain evidence="21">Hereford</strain>
    </source>
</reference>
<comment type="pathway">
    <text evidence="2">Pyrimidine metabolism; UMP biosynthesis via de novo pathway; UMP from orotate: step 1/2.</text>
</comment>
<evidence type="ECO:0000259" key="20">
    <source>
        <dbReference type="SMART" id="SM00934"/>
    </source>
</evidence>
<keyword evidence="8" id="KW-0328">Glycosyltransferase</keyword>
<dbReference type="InterPro" id="IPR001754">
    <property type="entry name" value="OMPdeCOase_dom"/>
</dbReference>
<evidence type="ECO:0000256" key="14">
    <source>
        <dbReference type="ARBA" id="ARBA00051583"/>
    </source>
</evidence>
<comment type="catalytic activity">
    <reaction evidence="15">
        <text>orotidine 5'-phosphate + diphosphate = orotate + 5-phospho-alpha-D-ribose 1-diphosphate</text>
        <dbReference type="Rhea" id="RHEA:10380"/>
        <dbReference type="ChEBI" id="CHEBI:30839"/>
        <dbReference type="ChEBI" id="CHEBI:33019"/>
        <dbReference type="ChEBI" id="CHEBI:57538"/>
        <dbReference type="ChEBI" id="CHEBI:58017"/>
        <dbReference type="EC" id="2.4.2.10"/>
    </reaction>
    <physiologicalReaction direction="right-to-left" evidence="15">
        <dbReference type="Rhea" id="RHEA:10382"/>
    </physiologicalReaction>
</comment>
<dbReference type="InterPro" id="IPR011060">
    <property type="entry name" value="RibuloseP-bd_barrel"/>
</dbReference>
<dbReference type="InterPro" id="IPR029057">
    <property type="entry name" value="PRTase-like"/>
</dbReference>
<dbReference type="HAMAP" id="MF_01208">
    <property type="entry name" value="PyrE"/>
    <property type="match status" value="1"/>
</dbReference>
<dbReference type="Gene3D" id="3.40.50.2020">
    <property type="match status" value="1"/>
</dbReference>
<keyword evidence="12" id="KW-0456">Lyase</keyword>
<feature type="active site" description="For OMPdecase activity" evidence="18">
    <location>
        <position position="317"/>
    </location>
</feature>
<dbReference type="CDD" id="cd04725">
    <property type="entry name" value="OMP_decarboxylase_like"/>
    <property type="match status" value="1"/>
</dbReference>
<dbReference type="PROSITE" id="PS00156">
    <property type="entry name" value="OMPDECASE"/>
    <property type="match status" value="1"/>
</dbReference>
<evidence type="ECO:0000256" key="7">
    <source>
        <dbReference type="ARBA" id="ARBA00015047"/>
    </source>
</evidence>
<evidence type="ECO:0000313" key="22">
    <source>
        <dbReference type="Proteomes" id="UP000009136"/>
    </source>
</evidence>
<keyword evidence="10" id="KW-0210">Decarboxylase</keyword>
<evidence type="ECO:0000256" key="2">
    <source>
        <dbReference type="ARBA" id="ARBA00004889"/>
    </source>
</evidence>
<accession>A0AAA9SEE4</accession>
<dbReference type="InterPro" id="IPR023031">
    <property type="entry name" value="OPRT"/>
</dbReference>
<evidence type="ECO:0000256" key="10">
    <source>
        <dbReference type="ARBA" id="ARBA00022793"/>
    </source>
</evidence>
<dbReference type="Pfam" id="PF00215">
    <property type="entry name" value="OMPdecase"/>
    <property type="match status" value="1"/>
</dbReference>
<protein>
    <recommendedName>
        <fullName evidence="7">Uridine 5'-monophosphate synthase</fullName>
        <ecNumber evidence="5">2.4.2.10</ecNumber>
        <ecNumber evidence="6">4.1.1.23</ecNumber>
    </recommendedName>
</protein>
<evidence type="ECO:0000256" key="18">
    <source>
        <dbReference type="PIRSR" id="PIRSR614732-1"/>
    </source>
</evidence>
<dbReference type="FunFam" id="3.20.20.70:FF:000092">
    <property type="entry name" value="Uridine monophosphate synthetase"/>
    <property type="match status" value="1"/>
</dbReference>
<evidence type="ECO:0000256" key="12">
    <source>
        <dbReference type="ARBA" id="ARBA00023239"/>
    </source>
</evidence>
<comment type="pathway">
    <text evidence="1">Pyrimidine metabolism; UMP biosynthesis via de novo pathway; UMP from orotate: step 2/2.</text>
</comment>
<comment type="similarity">
    <text evidence="4">In the C-terminal section; belongs to the OMP decarboxylase family.</text>
</comment>
<evidence type="ECO:0000256" key="11">
    <source>
        <dbReference type="ARBA" id="ARBA00022975"/>
    </source>
</evidence>
<dbReference type="CDD" id="cd06223">
    <property type="entry name" value="PRTases_typeI"/>
    <property type="match status" value="1"/>
</dbReference>
<name>A0AAA9SEE4_BOVIN</name>
<dbReference type="FunFam" id="3.40.50.2020:FF:000025">
    <property type="entry name" value="Uridine monophosphate synthetase"/>
    <property type="match status" value="1"/>
</dbReference>
<evidence type="ECO:0000256" key="4">
    <source>
        <dbReference type="ARBA" id="ARBA00009769"/>
    </source>
</evidence>
<evidence type="ECO:0000256" key="1">
    <source>
        <dbReference type="ARBA" id="ARBA00004861"/>
    </source>
</evidence>
<dbReference type="Ensembl" id="ENSBTAT00000125275.2">
    <property type="protein sequence ID" value="ENSBTAP00000084501.1"/>
    <property type="gene ID" value="ENSBTAG00000013727.8"/>
</dbReference>
<organism evidence="21 22">
    <name type="scientific">Bos taurus</name>
    <name type="common">Bovine</name>
    <dbReference type="NCBI Taxonomy" id="9913"/>
    <lineage>
        <taxon>Eukaryota</taxon>
        <taxon>Metazoa</taxon>
        <taxon>Chordata</taxon>
        <taxon>Craniata</taxon>
        <taxon>Vertebrata</taxon>
        <taxon>Euteleostomi</taxon>
        <taxon>Mammalia</taxon>
        <taxon>Eutheria</taxon>
        <taxon>Laurasiatheria</taxon>
        <taxon>Artiodactyla</taxon>
        <taxon>Ruminantia</taxon>
        <taxon>Pecora</taxon>
        <taxon>Bovidae</taxon>
        <taxon>Bovinae</taxon>
        <taxon>Bos</taxon>
    </lineage>
</organism>
<dbReference type="GO" id="GO:0006207">
    <property type="term" value="P:'de novo' pyrimidine nucleobase biosynthetic process"/>
    <property type="evidence" value="ECO:0007669"/>
    <property type="project" value="InterPro"/>
</dbReference>
<dbReference type="NCBIfam" id="TIGR00336">
    <property type="entry name" value="pyrE"/>
    <property type="match status" value="1"/>
</dbReference>
<feature type="domain" description="Orotidine 5'-phosphate decarboxylase" evidence="20">
    <location>
        <begin position="253"/>
        <end position="440"/>
    </location>
</feature>
<evidence type="ECO:0000256" key="16">
    <source>
        <dbReference type="ARBA" id="ARBA00060327"/>
    </source>
</evidence>
<evidence type="ECO:0000256" key="9">
    <source>
        <dbReference type="ARBA" id="ARBA00022679"/>
    </source>
</evidence>
<comment type="catalytic activity">
    <reaction evidence="14">
        <text>orotidine 5'-phosphate + H(+) = UMP + CO2</text>
        <dbReference type="Rhea" id="RHEA:11596"/>
        <dbReference type="ChEBI" id="CHEBI:15378"/>
        <dbReference type="ChEBI" id="CHEBI:16526"/>
        <dbReference type="ChEBI" id="CHEBI:57538"/>
        <dbReference type="ChEBI" id="CHEBI:57865"/>
        <dbReference type="EC" id="4.1.1.23"/>
    </reaction>
    <physiologicalReaction direction="left-to-right" evidence="14">
        <dbReference type="Rhea" id="RHEA:11597"/>
    </physiologicalReaction>
</comment>
<keyword evidence="22" id="KW-1185">Reference proteome</keyword>
<evidence type="ECO:0000313" key="21">
    <source>
        <dbReference type="Ensembl" id="ENSBTAP00000084501.1"/>
    </source>
</evidence>
<dbReference type="GO" id="GO:0004588">
    <property type="term" value="F:orotate phosphoribosyltransferase activity"/>
    <property type="evidence" value="ECO:0007669"/>
    <property type="project" value="UniProtKB-EC"/>
</dbReference>
<comment type="subunit">
    <text evidence="17">Homodimer; dimerization is required for enzymatic activity.</text>
</comment>
<dbReference type="SUPFAM" id="SSF53271">
    <property type="entry name" value="PRTase-like"/>
    <property type="match status" value="1"/>
</dbReference>
<dbReference type="EC" id="2.4.2.10" evidence="5"/>
<dbReference type="GeneTree" id="ENSGT00390000001856"/>
<dbReference type="GO" id="GO:0005737">
    <property type="term" value="C:cytoplasm"/>
    <property type="evidence" value="ECO:0007669"/>
    <property type="project" value="Ensembl"/>
</dbReference>
<dbReference type="NCBIfam" id="TIGR01740">
    <property type="entry name" value="pyrF"/>
    <property type="match status" value="1"/>
</dbReference>
<dbReference type="Proteomes" id="UP000009136">
    <property type="component" value="Chromosome 1"/>
</dbReference>
<dbReference type="Gene3D" id="3.20.20.70">
    <property type="entry name" value="Aldolase class I"/>
    <property type="match status" value="1"/>
</dbReference>
<evidence type="ECO:0000256" key="3">
    <source>
        <dbReference type="ARBA" id="ARBA00006221"/>
    </source>
</evidence>
<dbReference type="NCBIfam" id="NF010382">
    <property type="entry name" value="PRK13809.1"/>
    <property type="match status" value="1"/>
</dbReference>
<dbReference type="InterPro" id="IPR014732">
    <property type="entry name" value="OMPdecase"/>
</dbReference>
<dbReference type="InterPro" id="IPR013785">
    <property type="entry name" value="Aldolase_TIM"/>
</dbReference>
<gene>
    <name evidence="21" type="primary">UMPS</name>
</gene>
<evidence type="ECO:0000256" key="13">
    <source>
        <dbReference type="ARBA" id="ARBA00023268"/>
    </source>
</evidence>
<feature type="binding site" evidence="19">
    <location>
        <position position="281"/>
    </location>
    <ligand>
        <name>substrate</name>
    </ligand>
</feature>
<evidence type="ECO:0000256" key="8">
    <source>
        <dbReference type="ARBA" id="ARBA00022676"/>
    </source>
</evidence>
<dbReference type="GO" id="GO:0044205">
    <property type="term" value="P:'de novo' UMP biosynthetic process"/>
    <property type="evidence" value="ECO:0007669"/>
    <property type="project" value="Ensembl"/>
</dbReference>
<dbReference type="PANTHER" id="PTHR19278:SF9">
    <property type="entry name" value="URIDINE 5'-MONOPHOSPHATE SYNTHASE"/>
    <property type="match status" value="1"/>
</dbReference>
<keyword evidence="9" id="KW-0808">Transferase</keyword>
<dbReference type="GO" id="GO:0005634">
    <property type="term" value="C:nucleus"/>
    <property type="evidence" value="ECO:0007669"/>
    <property type="project" value="Ensembl"/>
</dbReference>
<feature type="binding site" evidence="19">
    <location>
        <position position="259"/>
    </location>
    <ligand>
        <name>substrate</name>
    </ligand>
</feature>
<keyword evidence="13" id="KW-0511">Multifunctional enzyme</keyword>
<feature type="active site" description="For OMPdecase activity" evidence="18">
    <location>
        <position position="314"/>
    </location>
</feature>
<dbReference type="InterPro" id="IPR004467">
    <property type="entry name" value="Or_phspho_trans_dom"/>
</dbReference>
<dbReference type="SUPFAM" id="SSF51366">
    <property type="entry name" value="Ribulose-phoshate binding barrel"/>
    <property type="match status" value="1"/>
</dbReference>
<evidence type="ECO:0000256" key="17">
    <source>
        <dbReference type="ARBA" id="ARBA00063898"/>
    </source>
</evidence>
<dbReference type="Pfam" id="PF00156">
    <property type="entry name" value="Pribosyltran"/>
    <property type="match status" value="1"/>
</dbReference>
<evidence type="ECO:0000256" key="19">
    <source>
        <dbReference type="PIRSR" id="PIRSR614732-2"/>
    </source>
</evidence>
<evidence type="ECO:0000256" key="5">
    <source>
        <dbReference type="ARBA" id="ARBA00011971"/>
    </source>
</evidence>
<reference evidence="21" key="2">
    <citation type="submission" date="2025-08" db="UniProtKB">
        <authorList>
            <consortium name="Ensembl"/>
        </authorList>
    </citation>
    <scope>IDENTIFICATION</scope>
    <source>
        <strain evidence="21">Hereford</strain>
    </source>
</reference>
<reference evidence="21" key="1">
    <citation type="submission" date="2018-03" db="EMBL/GenBank/DDBJ databases">
        <title>ARS-UCD1.2.</title>
        <authorList>
            <person name="Rosen B.D."/>
            <person name="Bickhart D.M."/>
            <person name="Koren S."/>
            <person name="Schnabel R.D."/>
            <person name="Hall R."/>
            <person name="Zimin A."/>
            <person name="Dreischer C."/>
            <person name="Schultheiss S."/>
            <person name="Schroeder S.G."/>
            <person name="Elsik C.G."/>
            <person name="Couldrey C."/>
            <person name="Liu G.E."/>
            <person name="Van Tassell C.P."/>
            <person name="Phillippy A.M."/>
            <person name="Smith T.P.L."/>
            <person name="Medrano J.F."/>
        </authorList>
    </citation>
    <scope>NUCLEOTIDE SEQUENCE [LARGE SCALE GENOMIC DNA]</scope>
    <source>
        <strain evidence="21">Hereford</strain>
    </source>
</reference>
<proteinExistence type="inferred from homology"/>
<evidence type="ECO:0000256" key="6">
    <source>
        <dbReference type="ARBA" id="ARBA00012321"/>
    </source>
</evidence>
<dbReference type="InterPro" id="IPR018089">
    <property type="entry name" value="OMPdecase_AS"/>
</dbReference>
<dbReference type="EC" id="4.1.1.23" evidence="6"/>
<dbReference type="InterPro" id="IPR000836">
    <property type="entry name" value="PRTase_dom"/>
</dbReference>
<feature type="active site" description="For OMPdecase activity" evidence="18">
    <location>
        <position position="312"/>
    </location>
</feature>
<dbReference type="GO" id="GO:0006225">
    <property type="term" value="P:UDP biosynthetic process"/>
    <property type="evidence" value="ECO:0007669"/>
    <property type="project" value="Ensembl"/>
</dbReference>
<comment type="function">
    <text evidence="16">Bifunctional enzyme catalyzing the last two steps of de novo pyrimidine biosynthesis, orotate phosphoribosyltransferase (OPRT), which converts orotate to orotidine-5'-monophosphate (OMP), and orotidine-5'-monophosphate decarboxylase (ODC), the terminal enzymatic reaction that decarboxylates OMP to uridine monophosphate (UMP).</text>
</comment>